<dbReference type="PANTHER" id="PTHR33018:SF31">
    <property type="entry name" value="TRANSPOSASE, PTTA_EN_SPM, PLANT"/>
    <property type="match status" value="1"/>
</dbReference>
<accession>A0A5D3DZX9</accession>
<name>A0A5D3DZX9_CUCMM</name>
<keyword evidence="1" id="KW-0418">Kinase</keyword>
<evidence type="ECO:0000313" key="2">
    <source>
        <dbReference type="Proteomes" id="UP000321947"/>
    </source>
</evidence>
<dbReference type="PANTHER" id="PTHR33018">
    <property type="entry name" value="OS10G0338966 PROTEIN-RELATED"/>
    <property type="match status" value="1"/>
</dbReference>
<dbReference type="Proteomes" id="UP000321947">
    <property type="component" value="Unassembled WGS sequence"/>
</dbReference>
<evidence type="ECO:0000313" key="1">
    <source>
        <dbReference type="EMBL" id="TYK28969.1"/>
    </source>
</evidence>
<dbReference type="EMBL" id="SSTD01001877">
    <property type="protein sequence ID" value="TYK28969.1"/>
    <property type="molecule type" value="Genomic_DNA"/>
</dbReference>
<protein>
    <submittedName>
        <fullName evidence="1">Putative serine/threonine-protein kinase nek2</fullName>
    </submittedName>
</protein>
<comment type="caution">
    <text evidence="1">The sequence shown here is derived from an EMBL/GenBank/DDBJ whole genome shotgun (WGS) entry which is preliminary data.</text>
</comment>
<organism evidence="1 2">
    <name type="scientific">Cucumis melo var. makuwa</name>
    <name type="common">Oriental melon</name>
    <dbReference type="NCBI Taxonomy" id="1194695"/>
    <lineage>
        <taxon>Eukaryota</taxon>
        <taxon>Viridiplantae</taxon>
        <taxon>Streptophyta</taxon>
        <taxon>Embryophyta</taxon>
        <taxon>Tracheophyta</taxon>
        <taxon>Spermatophyta</taxon>
        <taxon>Magnoliopsida</taxon>
        <taxon>eudicotyledons</taxon>
        <taxon>Gunneridae</taxon>
        <taxon>Pentapetalae</taxon>
        <taxon>rosids</taxon>
        <taxon>fabids</taxon>
        <taxon>Cucurbitales</taxon>
        <taxon>Cucurbitaceae</taxon>
        <taxon>Benincaseae</taxon>
        <taxon>Cucumis</taxon>
    </lineage>
</organism>
<dbReference type="AlphaFoldDB" id="A0A5D3DZX9"/>
<reference evidence="1 2" key="1">
    <citation type="submission" date="2019-08" db="EMBL/GenBank/DDBJ databases">
        <title>Draft genome sequences of two oriental melons (Cucumis melo L. var makuwa).</title>
        <authorList>
            <person name="Kwon S.-Y."/>
        </authorList>
    </citation>
    <scope>NUCLEOTIDE SEQUENCE [LARGE SCALE GENOMIC DNA]</scope>
    <source>
        <strain evidence="2">cv. Chang Bougi</strain>
        <tissue evidence="1">Leaf</tissue>
    </source>
</reference>
<proteinExistence type="predicted"/>
<keyword evidence="1" id="KW-0808">Transferase</keyword>
<dbReference type="GO" id="GO:0016301">
    <property type="term" value="F:kinase activity"/>
    <property type="evidence" value="ECO:0007669"/>
    <property type="project" value="UniProtKB-KW"/>
</dbReference>
<sequence length="319" mass="35816">MWKKARVNRQGQYDNNNVQQVDEISMNTDSSSMNRYYSNDVLTQALGTKEHNGRVRGIGEYVTPITYYHSVKKTSKDEVNIVLEIEELRRYAEKVMEKDSSITFPLPADIFGISRKSSILRDDIIALCNMNEVKTFTLVAYMMGHWALLAKNAYEDTVFYLDSLRTTSKETTRYATDITPPPSSSSSPSPTSAAPHSFIYLFFFLSFCVPPSFEANAVTTILTLVGRNFINGGLKHNWSCMGVEKNEGGRTTPLPFKISSVATSPSISPSRQRHLQARIVERRLHVGGTQRRLAPFFRALATTPSSRGVTRRRHSAAVA</sequence>
<gene>
    <name evidence="1" type="ORF">E5676_scaffold120G00650</name>
</gene>